<dbReference type="Proteomes" id="UP001054945">
    <property type="component" value="Unassembled WGS sequence"/>
</dbReference>
<reference evidence="3 4" key="1">
    <citation type="submission" date="2021-06" db="EMBL/GenBank/DDBJ databases">
        <title>Caerostris extrusa draft genome.</title>
        <authorList>
            <person name="Kono N."/>
            <person name="Arakawa K."/>
        </authorList>
    </citation>
    <scope>NUCLEOTIDE SEQUENCE [LARGE SCALE GENOMIC DNA]</scope>
</reference>
<feature type="coiled-coil region" evidence="1">
    <location>
        <begin position="49"/>
        <end position="76"/>
    </location>
</feature>
<evidence type="ECO:0000256" key="1">
    <source>
        <dbReference type="SAM" id="Coils"/>
    </source>
</evidence>
<accession>A0AAV4SLG4</accession>
<protein>
    <submittedName>
        <fullName evidence="3">Uncharacterized protein</fullName>
    </submittedName>
</protein>
<dbReference type="AlphaFoldDB" id="A0AAV4SLG4"/>
<gene>
    <name evidence="3" type="primary">AVEN_238661_1</name>
    <name evidence="3" type="ORF">CEXT_285961</name>
</gene>
<feature type="compositionally biased region" description="Polar residues" evidence="2">
    <location>
        <begin position="28"/>
        <end position="41"/>
    </location>
</feature>
<organism evidence="3 4">
    <name type="scientific">Caerostris extrusa</name>
    <name type="common">Bark spider</name>
    <name type="synonym">Caerostris bankana</name>
    <dbReference type="NCBI Taxonomy" id="172846"/>
    <lineage>
        <taxon>Eukaryota</taxon>
        <taxon>Metazoa</taxon>
        <taxon>Ecdysozoa</taxon>
        <taxon>Arthropoda</taxon>
        <taxon>Chelicerata</taxon>
        <taxon>Arachnida</taxon>
        <taxon>Araneae</taxon>
        <taxon>Araneomorphae</taxon>
        <taxon>Entelegynae</taxon>
        <taxon>Araneoidea</taxon>
        <taxon>Araneidae</taxon>
        <taxon>Caerostris</taxon>
    </lineage>
</organism>
<feature type="coiled-coil region" evidence="1">
    <location>
        <begin position="236"/>
        <end position="284"/>
    </location>
</feature>
<proteinExistence type="predicted"/>
<keyword evidence="4" id="KW-1185">Reference proteome</keyword>
<comment type="caution">
    <text evidence="3">The sequence shown here is derived from an EMBL/GenBank/DDBJ whole genome shotgun (WGS) entry which is preliminary data.</text>
</comment>
<evidence type="ECO:0000313" key="3">
    <source>
        <dbReference type="EMBL" id="GIY34920.1"/>
    </source>
</evidence>
<feature type="compositionally biased region" description="Polar residues" evidence="2">
    <location>
        <begin position="441"/>
        <end position="452"/>
    </location>
</feature>
<evidence type="ECO:0000313" key="4">
    <source>
        <dbReference type="Proteomes" id="UP001054945"/>
    </source>
</evidence>
<feature type="coiled-coil region" evidence="1">
    <location>
        <begin position="125"/>
        <end position="152"/>
    </location>
</feature>
<feature type="compositionally biased region" description="Polar residues" evidence="2">
    <location>
        <begin position="95"/>
        <end position="122"/>
    </location>
</feature>
<feature type="compositionally biased region" description="Polar residues" evidence="2">
    <location>
        <begin position="468"/>
        <end position="479"/>
    </location>
</feature>
<dbReference type="EMBL" id="BPLR01009832">
    <property type="protein sequence ID" value="GIY34920.1"/>
    <property type="molecule type" value="Genomic_DNA"/>
</dbReference>
<feature type="coiled-coil region" evidence="1">
    <location>
        <begin position="567"/>
        <end position="640"/>
    </location>
</feature>
<dbReference type="PANTHER" id="PTHR23159">
    <property type="entry name" value="CENTROSOMAL PROTEIN 2"/>
    <property type="match status" value="1"/>
</dbReference>
<feature type="coiled-coil region" evidence="1">
    <location>
        <begin position="684"/>
        <end position="736"/>
    </location>
</feature>
<keyword evidence="1" id="KW-0175">Coiled coil</keyword>
<evidence type="ECO:0000256" key="2">
    <source>
        <dbReference type="SAM" id="MobiDB-lite"/>
    </source>
</evidence>
<dbReference type="PANTHER" id="PTHR23159:SF31">
    <property type="entry name" value="CENTROSOME-ASSOCIATED PROTEIN CEP250 ISOFORM X1"/>
    <property type="match status" value="1"/>
</dbReference>
<feature type="region of interest" description="Disordered" evidence="2">
    <location>
        <begin position="91"/>
        <end position="122"/>
    </location>
</feature>
<feature type="region of interest" description="Disordered" evidence="2">
    <location>
        <begin position="429"/>
        <end position="479"/>
    </location>
</feature>
<feature type="region of interest" description="Disordered" evidence="2">
    <location>
        <begin position="1"/>
        <end position="41"/>
    </location>
</feature>
<sequence length="786" mass="89228">MTTSACFSPTKHNDNRNIGLTDIHRTPSDSPTSLYSDKGNSQDANSWCSSDLASHLRRLTEEHERLQVEHARLRMQLLENVPLLPVSNLRKDQQHLSQSDSHLASIPENSPEGSSSLPNSDLSQIQAQETVIQNYRCEIIRLQEENRKLQRKYWEQVLNSELVEDEPCNGASQQIVDLIDKLDVKEKKPCKVFRIDKFDNGFVLFTDLLEATGKVQELDNHLAATNLELHQCQDALKDQQHRLEEALYQRDELMKQLNEQQRELNEAQENIDFLQIERSTLAESLLETEQSLQLTKVELMKAQAKSNELMDHTRKMYLKIKDKDLQVQLLRAELDRTQGNCRDMLLSQGAELTMISIHLSQMLMTVHSIYIAAADFAANELSLQKEMLEEVMAEFDNEVESSLSNDKFLDTHKSLPDIFACEPISPLYSSASSESERPMSLVQSRVQAYEQSSKNDPKSSKQIPLKPSSEQNSDSVKSSIENLSSINGDLSRISSPSKDSSPVANSAFKPIGMATAFRPVRQRSLESDALFIENSGFEDEKKTSCETLLSENVRLVKKVGKVIELTQEKFISKIKTLNEEKASIQEELWLSKKKQYELQTELNNRDYLVERANGKTEELLKQLKQVQEEYADEKEALTHKNLSLTEQIKCLEAVNAEQSNQITNEVKQMIEIAGSASDGEFLSNAQAICDKLNLKQEIAKLKASLTQKETVLQQLAQKYTRTTTRLESNLRKAEKEIQILDGVIEKVFTTLETNSDLVEKNEAFKNLLVLVSGNCTLSNITSKQEK</sequence>
<name>A0AAV4SLG4_CAEEX</name>